<dbReference type="EMBL" id="LTDF01000032">
    <property type="protein sequence ID" value="KXT55106.1"/>
    <property type="molecule type" value="Genomic_DNA"/>
</dbReference>
<proteinExistence type="predicted"/>
<accession>A0A139LUK1</accession>
<organism evidence="1">
    <name type="scientific">Bacteroides intestinalis</name>
    <dbReference type="NCBI Taxonomy" id="329854"/>
    <lineage>
        <taxon>Bacteria</taxon>
        <taxon>Pseudomonadati</taxon>
        <taxon>Bacteroidota</taxon>
        <taxon>Bacteroidia</taxon>
        <taxon>Bacteroidales</taxon>
        <taxon>Bacteroidaceae</taxon>
        <taxon>Bacteroides</taxon>
    </lineage>
</organism>
<sequence>MLNPESKVEPVRSSSWRWDGRTWWEKLKIKELKAFRIWEFFLPNWENIFS</sequence>
<dbReference type="AlphaFoldDB" id="A0A139LUK1"/>
<reference evidence="1 2" key="1">
    <citation type="submission" date="2016-02" db="EMBL/GenBank/DDBJ databases">
        <authorList>
            <person name="Wen L."/>
            <person name="He K."/>
            <person name="Yang H."/>
        </authorList>
    </citation>
    <scope>NUCLEOTIDE SEQUENCE [LARGE SCALE GENOMIC DNA]</scope>
    <source>
        <strain evidence="1 2">KLE1704</strain>
    </source>
</reference>
<comment type="caution">
    <text evidence="1">The sequence shown here is derived from an EMBL/GenBank/DDBJ whole genome shotgun (WGS) entry which is preliminary data.</text>
</comment>
<protein>
    <submittedName>
        <fullName evidence="1">Uncharacterized protein</fullName>
    </submittedName>
</protein>
<name>A0A139LUK1_9BACE</name>
<evidence type="ECO:0000313" key="1">
    <source>
        <dbReference type="EMBL" id="KXT55106.1"/>
    </source>
</evidence>
<dbReference type="Proteomes" id="UP000070319">
    <property type="component" value="Unassembled WGS sequence"/>
</dbReference>
<gene>
    <name evidence="1" type="ORF">HMPREF2531_00354</name>
</gene>
<dbReference type="PATRIC" id="fig|329854.7.peg.358"/>
<evidence type="ECO:0000313" key="2">
    <source>
        <dbReference type="Proteomes" id="UP000070319"/>
    </source>
</evidence>